<evidence type="ECO:0000256" key="2">
    <source>
        <dbReference type="ARBA" id="ARBA00022692"/>
    </source>
</evidence>
<feature type="transmembrane region" description="Helical" evidence="5">
    <location>
        <begin position="45"/>
        <end position="64"/>
    </location>
</feature>
<proteinExistence type="predicted"/>
<dbReference type="SMART" id="SM00679">
    <property type="entry name" value="CTNS"/>
    <property type="match status" value="1"/>
</dbReference>
<keyword evidence="2 5" id="KW-0812">Transmembrane</keyword>
<organism evidence="6 7">
    <name type="scientific">Jimgerdemannia flammicorona</name>
    <dbReference type="NCBI Taxonomy" id="994334"/>
    <lineage>
        <taxon>Eukaryota</taxon>
        <taxon>Fungi</taxon>
        <taxon>Fungi incertae sedis</taxon>
        <taxon>Mucoromycota</taxon>
        <taxon>Mucoromycotina</taxon>
        <taxon>Endogonomycetes</taxon>
        <taxon>Endogonales</taxon>
        <taxon>Endogonaceae</taxon>
        <taxon>Jimgerdemannia</taxon>
    </lineage>
</organism>
<name>A0A433QRJ5_9FUNG</name>
<evidence type="ECO:0000256" key="4">
    <source>
        <dbReference type="ARBA" id="ARBA00023136"/>
    </source>
</evidence>
<dbReference type="InterPro" id="IPR006603">
    <property type="entry name" value="PQ-loop_rpt"/>
</dbReference>
<dbReference type="Proteomes" id="UP000274822">
    <property type="component" value="Unassembled WGS sequence"/>
</dbReference>
<sequence>MTYVPNLDIDNTTPSHVTELNQNMSVHYLLDDDNGVKCEFNHDPMQLSLSIFLCVGLVVSYLPQHYRIIANKTSEGISAWFLLLGVISSTSSLLNIILLQWEIIVCCQELSTGRCLESVIGVFQIGFQWTGFTIVFILFLLYFPEHRKRAPHLPHSLHLDLPGPTTRSEEWRVSLGVAIACALHLILSVAISAYLLVSDGRQRTAYWAGFLGVSSMILAAFQYMPQIWKTWKRKGRFAMEKTVCDNAEGQGGGLGVGEAAMARLYLLDANVTDSEEISPSIWPSDNIKSYNFCESLSKPHRPSAPSVFR</sequence>
<evidence type="ECO:0000313" key="7">
    <source>
        <dbReference type="Proteomes" id="UP000274822"/>
    </source>
</evidence>
<dbReference type="Gene3D" id="1.20.1280.290">
    <property type="match status" value="1"/>
</dbReference>
<evidence type="ECO:0000256" key="5">
    <source>
        <dbReference type="SAM" id="Phobius"/>
    </source>
</evidence>
<evidence type="ECO:0008006" key="8">
    <source>
        <dbReference type="Google" id="ProtNLM"/>
    </source>
</evidence>
<feature type="transmembrane region" description="Helical" evidence="5">
    <location>
        <begin position="76"/>
        <end position="99"/>
    </location>
</feature>
<evidence type="ECO:0000256" key="3">
    <source>
        <dbReference type="ARBA" id="ARBA00022989"/>
    </source>
</evidence>
<dbReference type="GO" id="GO:0016020">
    <property type="term" value="C:membrane"/>
    <property type="evidence" value="ECO:0007669"/>
    <property type="project" value="UniProtKB-SubCell"/>
</dbReference>
<dbReference type="PANTHER" id="PTHR16201">
    <property type="entry name" value="SEVEN TRANSMEMBRANE PROTEIN 1-RELATED"/>
    <property type="match status" value="1"/>
</dbReference>
<feature type="transmembrane region" description="Helical" evidence="5">
    <location>
        <begin position="119"/>
        <end position="143"/>
    </location>
</feature>
<keyword evidence="4 5" id="KW-0472">Membrane</keyword>
<gene>
    <name evidence="6" type="ORF">BC938DRAFT_475540</name>
</gene>
<protein>
    <recommendedName>
        <fullName evidence="8">PQ loop repeat-domain-containing protein</fullName>
    </recommendedName>
</protein>
<evidence type="ECO:0000313" key="6">
    <source>
        <dbReference type="EMBL" id="RUS32390.1"/>
    </source>
</evidence>
<dbReference type="Pfam" id="PF04193">
    <property type="entry name" value="PQ-loop"/>
    <property type="match status" value="2"/>
</dbReference>
<dbReference type="EMBL" id="RBNJ01002098">
    <property type="protein sequence ID" value="RUS32390.1"/>
    <property type="molecule type" value="Genomic_DNA"/>
</dbReference>
<evidence type="ECO:0000256" key="1">
    <source>
        <dbReference type="ARBA" id="ARBA00004141"/>
    </source>
</evidence>
<keyword evidence="7" id="KW-1185">Reference proteome</keyword>
<reference evidence="6 7" key="1">
    <citation type="journal article" date="2018" name="New Phytol.">
        <title>Phylogenomics of Endogonaceae and evolution of mycorrhizas within Mucoromycota.</title>
        <authorList>
            <person name="Chang Y."/>
            <person name="Desiro A."/>
            <person name="Na H."/>
            <person name="Sandor L."/>
            <person name="Lipzen A."/>
            <person name="Clum A."/>
            <person name="Barry K."/>
            <person name="Grigoriev I.V."/>
            <person name="Martin F.M."/>
            <person name="Stajich J.E."/>
            <person name="Smith M.E."/>
            <person name="Bonito G."/>
            <person name="Spatafora J.W."/>
        </authorList>
    </citation>
    <scope>NUCLEOTIDE SEQUENCE [LARGE SCALE GENOMIC DNA]</scope>
    <source>
        <strain evidence="6 7">AD002</strain>
    </source>
</reference>
<dbReference type="PANTHER" id="PTHR16201:SF11">
    <property type="entry name" value="PQ-LOOP REPEAT-CONTAINING PROTEIN"/>
    <property type="match status" value="1"/>
</dbReference>
<accession>A0A433QRJ5</accession>
<dbReference type="AlphaFoldDB" id="A0A433QRJ5"/>
<dbReference type="InterPro" id="IPR051415">
    <property type="entry name" value="LAAT-1"/>
</dbReference>
<feature type="transmembrane region" description="Helical" evidence="5">
    <location>
        <begin position="175"/>
        <end position="198"/>
    </location>
</feature>
<feature type="transmembrane region" description="Helical" evidence="5">
    <location>
        <begin position="204"/>
        <end position="224"/>
    </location>
</feature>
<keyword evidence="3 5" id="KW-1133">Transmembrane helix</keyword>
<comment type="subcellular location">
    <subcellularLocation>
        <location evidence="1">Membrane</location>
        <topology evidence="1">Multi-pass membrane protein</topology>
    </subcellularLocation>
</comment>
<comment type="caution">
    <text evidence="6">The sequence shown here is derived from an EMBL/GenBank/DDBJ whole genome shotgun (WGS) entry which is preliminary data.</text>
</comment>